<dbReference type="AlphaFoldDB" id="A0A6A6E3V3"/>
<evidence type="ECO:0008006" key="3">
    <source>
        <dbReference type="Google" id="ProtNLM"/>
    </source>
</evidence>
<dbReference type="Gene3D" id="3.30.420.10">
    <property type="entry name" value="Ribonuclease H-like superfamily/Ribonuclease H"/>
    <property type="match status" value="1"/>
</dbReference>
<evidence type="ECO:0000313" key="1">
    <source>
        <dbReference type="EMBL" id="KAF2185198.1"/>
    </source>
</evidence>
<reference evidence="1" key="1">
    <citation type="journal article" date="2020" name="Stud. Mycol.">
        <title>101 Dothideomycetes genomes: a test case for predicting lifestyles and emergence of pathogens.</title>
        <authorList>
            <person name="Haridas S."/>
            <person name="Albert R."/>
            <person name="Binder M."/>
            <person name="Bloem J."/>
            <person name="Labutti K."/>
            <person name="Salamov A."/>
            <person name="Andreopoulos B."/>
            <person name="Baker S."/>
            <person name="Barry K."/>
            <person name="Bills G."/>
            <person name="Bluhm B."/>
            <person name="Cannon C."/>
            <person name="Castanera R."/>
            <person name="Culley D."/>
            <person name="Daum C."/>
            <person name="Ezra D."/>
            <person name="Gonzalez J."/>
            <person name="Henrissat B."/>
            <person name="Kuo A."/>
            <person name="Liang C."/>
            <person name="Lipzen A."/>
            <person name="Lutzoni F."/>
            <person name="Magnuson J."/>
            <person name="Mondo S."/>
            <person name="Nolan M."/>
            <person name="Ohm R."/>
            <person name="Pangilinan J."/>
            <person name="Park H.-J."/>
            <person name="Ramirez L."/>
            <person name="Alfaro M."/>
            <person name="Sun H."/>
            <person name="Tritt A."/>
            <person name="Yoshinaga Y."/>
            <person name="Zwiers L.-H."/>
            <person name="Turgeon B."/>
            <person name="Goodwin S."/>
            <person name="Spatafora J."/>
            <person name="Crous P."/>
            <person name="Grigoriev I."/>
        </authorList>
    </citation>
    <scope>NUCLEOTIDE SEQUENCE</scope>
    <source>
        <strain evidence="1">CBS 207.26</strain>
    </source>
</reference>
<dbReference type="InterPro" id="IPR036397">
    <property type="entry name" value="RNaseH_sf"/>
</dbReference>
<dbReference type="GO" id="GO:0003676">
    <property type="term" value="F:nucleic acid binding"/>
    <property type="evidence" value="ECO:0007669"/>
    <property type="project" value="InterPro"/>
</dbReference>
<dbReference type="EMBL" id="ML994634">
    <property type="protein sequence ID" value="KAF2185198.1"/>
    <property type="molecule type" value="Genomic_DNA"/>
</dbReference>
<protein>
    <recommendedName>
        <fullName evidence="3">Tc1-like transposase DDE domain-containing protein</fullName>
    </recommendedName>
</protein>
<keyword evidence="2" id="KW-1185">Reference proteome</keyword>
<name>A0A6A6E3V3_9PEZI</name>
<gene>
    <name evidence="1" type="ORF">K469DRAFT_707977</name>
</gene>
<accession>A0A6A6E3V3</accession>
<sequence>MEWPSRSPDLNPIENTDAEVRQYLLEEWDKLDLDDFRKYVESMPDRCRAVIAANGGHTKW</sequence>
<organism evidence="1 2">
    <name type="scientific">Zopfia rhizophila CBS 207.26</name>
    <dbReference type="NCBI Taxonomy" id="1314779"/>
    <lineage>
        <taxon>Eukaryota</taxon>
        <taxon>Fungi</taxon>
        <taxon>Dikarya</taxon>
        <taxon>Ascomycota</taxon>
        <taxon>Pezizomycotina</taxon>
        <taxon>Dothideomycetes</taxon>
        <taxon>Dothideomycetes incertae sedis</taxon>
        <taxon>Zopfiaceae</taxon>
        <taxon>Zopfia</taxon>
    </lineage>
</organism>
<evidence type="ECO:0000313" key="2">
    <source>
        <dbReference type="Proteomes" id="UP000800200"/>
    </source>
</evidence>
<dbReference type="Proteomes" id="UP000800200">
    <property type="component" value="Unassembled WGS sequence"/>
</dbReference>
<proteinExistence type="predicted"/>